<keyword evidence="1" id="KW-1185">Reference proteome</keyword>
<dbReference type="AlphaFoldDB" id="A0A5K4FAS6"/>
<organism evidence="1 2">
    <name type="scientific">Schistosoma mansoni</name>
    <name type="common">Blood fluke</name>
    <dbReference type="NCBI Taxonomy" id="6183"/>
    <lineage>
        <taxon>Eukaryota</taxon>
        <taxon>Metazoa</taxon>
        <taxon>Spiralia</taxon>
        <taxon>Lophotrochozoa</taxon>
        <taxon>Platyhelminthes</taxon>
        <taxon>Trematoda</taxon>
        <taxon>Digenea</taxon>
        <taxon>Strigeidida</taxon>
        <taxon>Schistosomatoidea</taxon>
        <taxon>Schistosomatidae</taxon>
        <taxon>Schistosoma</taxon>
    </lineage>
</organism>
<reference evidence="1" key="1">
    <citation type="journal article" date="2012" name="PLoS Negl. Trop. Dis.">
        <title>A systematically improved high quality genome and transcriptome of the human blood fluke Schistosoma mansoni.</title>
        <authorList>
            <person name="Protasio A.V."/>
            <person name="Tsai I.J."/>
            <person name="Babbage A."/>
            <person name="Nichol S."/>
            <person name="Hunt M."/>
            <person name="Aslett M.A."/>
            <person name="De Silva N."/>
            <person name="Velarde G.S."/>
            <person name="Anderson T.J."/>
            <person name="Clark R.C."/>
            <person name="Davidson C."/>
            <person name="Dillon G.P."/>
            <person name="Holroyd N.E."/>
            <person name="LoVerde P.T."/>
            <person name="Lloyd C."/>
            <person name="McQuillan J."/>
            <person name="Oliveira G."/>
            <person name="Otto T.D."/>
            <person name="Parker-Manuel S.J."/>
            <person name="Quail M.A."/>
            <person name="Wilson R.A."/>
            <person name="Zerlotini A."/>
            <person name="Dunne D.W."/>
            <person name="Berriman M."/>
        </authorList>
    </citation>
    <scope>NUCLEOTIDE SEQUENCE [LARGE SCALE GENOMIC DNA]</scope>
    <source>
        <strain evidence="1">Puerto Rican</strain>
    </source>
</reference>
<reference evidence="2" key="2">
    <citation type="submission" date="2019-11" db="UniProtKB">
        <authorList>
            <consortium name="WormBaseParasite"/>
        </authorList>
    </citation>
    <scope>IDENTIFICATION</scope>
    <source>
        <strain evidence="2">Puerto Rican</strain>
    </source>
</reference>
<protein>
    <submittedName>
        <fullName evidence="2">Uncharacterized protein</fullName>
    </submittedName>
</protein>
<dbReference type="WBParaSite" id="Smp_328630.1">
    <property type="protein sequence ID" value="Smp_328630.1"/>
    <property type="gene ID" value="Smp_328630"/>
</dbReference>
<dbReference type="InParanoid" id="A0A5K4FAS6"/>
<dbReference type="Proteomes" id="UP000008854">
    <property type="component" value="Unassembled WGS sequence"/>
</dbReference>
<evidence type="ECO:0000313" key="1">
    <source>
        <dbReference type="Proteomes" id="UP000008854"/>
    </source>
</evidence>
<evidence type="ECO:0000313" key="2">
    <source>
        <dbReference type="WBParaSite" id="Smp_328630.1"/>
    </source>
</evidence>
<sequence>MTDLNVDLNNRRRLICQCLCPCSIDRTLNDVRDENVYYSEEDKEAEEEEEEEGIFLTSKAKALSNLLFLKDDIFEMETLNLYNKKAITIQLWNSEHHLNNRYWEEFQSQPQVIKRYLQNEAKQMNRYALITMLSNVSGPIVQI</sequence>
<proteinExistence type="predicted"/>
<accession>A0A5K4FAS6</accession>
<name>A0A5K4FAS6_SCHMA</name>